<evidence type="ECO:0000313" key="1">
    <source>
        <dbReference type="EMBL" id="CAB4906491.1"/>
    </source>
</evidence>
<dbReference type="AlphaFoldDB" id="A0A6J7GDN3"/>
<proteinExistence type="predicted"/>
<protein>
    <submittedName>
        <fullName evidence="1">Unannotated protein</fullName>
    </submittedName>
</protein>
<dbReference type="Gene3D" id="3.30.530.20">
    <property type="match status" value="1"/>
</dbReference>
<sequence length="172" mass="18186">MPLNLSGRGDSAAKTIVHHLAKLGDDVATRVRGKDGDPDARRSLIVGRGADEVRAVWSDPVRLGRIMAEPYTGHPSTWTAEITEADGEEVRFRARSGQTEPLHADGVVSFGPAQQDLGTTVTLQLRVEGPDLAAGATAAKALRRAKALIETGEIPTLAHNVSARHATTGQEA</sequence>
<accession>A0A6J7GDN3</accession>
<dbReference type="EMBL" id="CAFBMK010000036">
    <property type="protein sequence ID" value="CAB4906491.1"/>
    <property type="molecule type" value="Genomic_DNA"/>
</dbReference>
<organism evidence="1">
    <name type="scientific">freshwater metagenome</name>
    <dbReference type="NCBI Taxonomy" id="449393"/>
    <lineage>
        <taxon>unclassified sequences</taxon>
        <taxon>metagenomes</taxon>
        <taxon>ecological metagenomes</taxon>
    </lineage>
</organism>
<name>A0A6J7GDN3_9ZZZZ</name>
<dbReference type="SUPFAM" id="SSF55961">
    <property type="entry name" value="Bet v1-like"/>
    <property type="match status" value="1"/>
</dbReference>
<dbReference type="InterPro" id="IPR023393">
    <property type="entry name" value="START-like_dom_sf"/>
</dbReference>
<reference evidence="1" key="1">
    <citation type="submission" date="2020-05" db="EMBL/GenBank/DDBJ databases">
        <authorList>
            <person name="Chiriac C."/>
            <person name="Salcher M."/>
            <person name="Ghai R."/>
            <person name="Kavagutti S V."/>
        </authorList>
    </citation>
    <scope>NUCLEOTIDE SEQUENCE</scope>
</reference>
<gene>
    <name evidence="1" type="ORF">UFOPK3564_00919</name>
</gene>